<name>A0AAV9WCM7_9PEZI</name>
<proteinExistence type="predicted"/>
<protein>
    <submittedName>
        <fullName evidence="2">Uncharacterized protein</fullName>
    </submittedName>
</protein>
<dbReference type="Proteomes" id="UP001370758">
    <property type="component" value="Unassembled WGS sequence"/>
</dbReference>
<keyword evidence="3" id="KW-1185">Reference proteome</keyword>
<accession>A0AAV9WCM7</accession>
<evidence type="ECO:0000313" key="2">
    <source>
        <dbReference type="EMBL" id="KAK6505383.1"/>
    </source>
</evidence>
<sequence>MEICMKSKGRESEEAVRHQELAVRHLGSWAGKDLDGEIMQSQLQQLAFAVERSGERRRPSFPFPSSGSPQCNAQITYQASTARTESERGEMRSGISIRDVGRDQGAGARAVGGILTPAWSSRDYREHGCMRMQQSR</sequence>
<evidence type="ECO:0000256" key="1">
    <source>
        <dbReference type="SAM" id="MobiDB-lite"/>
    </source>
</evidence>
<comment type="caution">
    <text evidence="2">The sequence shown here is derived from an EMBL/GenBank/DDBJ whole genome shotgun (WGS) entry which is preliminary data.</text>
</comment>
<evidence type="ECO:0000313" key="3">
    <source>
        <dbReference type="Proteomes" id="UP001370758"/>
    </source>
</evidence>
<gene>
    <name evidence="2" type="ORF">TWF481_007288</name>
</gene>
<feature type="region of interest" description="Disordered" evidence="1">
    <location>
        <begin position="79"/>
        <end position="100"/>
    </location>
</feature>
<dbReference type="EMBL" id="JAVHJL010000004">
    <property type="protein sequence ID" value="KAK6505383.1"/>
    <property type="molecule type" value="Genomic_DNA"/>
</dbReference>
<organism evidence="2 3">
    <name type="scientific">Arthrobotrys musiformis</name>
    <dbReference type="NCBI Taxonomy" id="47236"/>
    <lineage>
        <taxon>Eukaryota</taxon>
        <taxon>Fungi</taxon>
        <taxon>Dikarya</taxon>
        <taxon>Ascomycota</taxon>
        <taxon>Pezizomycotina</taxon>
        <taxon>Orbiliomycetes</taxon>
        <taxon>Orbiliales</taxon>
        <taxon>Orbiliaceae</taxon>
        <taxon>Arthrobotrys</taxon>
    </lineage>
</organism>
<reference evidence="2 3" key="1">
    <citation type="submission" date="2023-08" db="EMBL/GenBank/DDBJ databases">
        <authorList>
            <person name="Palmer J.M."/>
        </authorList>
    </citation>
    <scope>NUCLEOTIDE SEQUENCE [LARGE SCALE GENOMIC DNA]</scope>
    <source>
        <strain evidence="2 3">TWF481</strain>
    </source>
</reference>
<dbReference type="AlphaFoldDB" id="A0AAV9WCM7"/>